<dbReference type="InterPro" id="IPR009061">
    <property type="entry name" value="DNA-bd_dom_put_sf"/>
</dbReference>
<evidence type="ECO:0000259" key="3">
    <source>
        <dbReference type="PROSITE" id="PS50937"/>
    </source>
</evidence>
<gene>
    <name evidence="4" type="ORF">HB776_06170</name>
</gene>
<accession>A0A7G6TVT7</accession>
<dbReference type="GO" id="GO:0003700">
    <property type="term" value="F:DNA-binding transcription factor activity"/>
    <property type="evidence" value="ECO:0007669"/>
    <property type="project" value="InterPro"/>
</dbReference>
<evidence type="ECO:0000313" key="5">
    <source>
        <dbReference type="Proteomes" id="UP000515291"/>
    </source>
</evidence>
<dbReference type="InterPro" id="IPR047057">
    <property type="entry name" value="MerR_fam"/>
</dbReference>
<evidence type="ECO:0000256" key="2">
    <source>
        <dbReference type="SAM" id="MobiDB-lite"/>
    </source>
</evidence>
<dbReference type="EMBL" id="CP050292">
    <property type="protein sequence ID" value="QND70869.1"/>
    <property type="molecule type" value="Genomic_DNA"/>
</dbReference>
<sequence length="270" mass="30033">MDKAPDAFRTISEVADDLDIPQHVLRFWETRFTQIKPMKRSGGRRYYRPDDVDLLRGIRRLLYGEGYTIRGVQRILKENGIKSVQGLVDGHAAPSFAPTSAAIAPRVQAKRPVAEEDHEEEEAEDEAERDEEIEEEAEDEADAEGAEDEEEEEGDEDDGEEGEDEEAEEEDEEEAAAPVAGRREPPMTSTSPRVDPQLQRPPSRANPVLANPVAGRPEPAMPAPTQSARPAAVASPRPNPQRRLERERLEAVLEELLAARRALDTAMKDG</sequence>
<dbReference type="Proteomes" id="UP000515291">
    <property type="component" value="Chromosome"/>
</dbReference>
<feature type="region of interest" description="Disordered" evidence="2">
    <location>
        <begin position="99"/>
        <end position="244"/>
    </location>
</feature>
<dbReference type="InterPro" id="IPR000551">
    <property type="entry name" value="MerR-type_HTH_dom"/>
</dbReference>
<protein>
    <submittedName>
        <fullName evidence="4">MerR family transcriptional regulator</fullName>
    </submittedName>
</protein>
<proteinExistence type="predicted"/>
<dbReference type="Pfam" id="PF13411">
    <property type="entry name" value="MerR_1"/>
    <property type="match status" value="1"/>
</dbReference>
<dbReference type="PANTHER" id="PTHR30204">
    <property type="entry name" value="REDOX-CYCLING DRUG-SENSING TRANSCRIPTIONAL ACTIVATOR SOXR"/>
    <property type="match status" value="1"/>
</dbReference>
<dbReference type="KEGG" id="trb:HB776_06170"/>
<dbReference type="AlphaFoldDB" id="A0A7G6TVT7"/>
<evidence type="ECO:0000313" key="4">
    <source>
        <dbReference type="EMBL" id="QND70869.1"/>
    </source>
</evidence>
<organism evidence="4 5">
    <name type="scientific">Tardiphaga robiniae</name>
    <dbReference type="NCBI Taxonomy" id="943830"/>
    <lineage>
        <taxon>Bacteria</taxon>
        <taxon>Pseudomonadati</taxon>
        <taxon>Pseudomonadota</taxon>
        <taxon>Alphaproteobacteria</taxon>
        <taxon>Hyphomicrobiales</taxon>
        <taxon>Nitrobacteraceae</taxon>
        <taxon>Tardiphaga</taxon>
    </lineage>
</organism>
<evidence type="ECO:0000256" key="1">
    <source>
        <dbReference type="ARBA" id="ARBA00023125"/>
    </source>
</evidence>
<feature type="compositionally biased region" description="Low complexity" evidence="2">
    <location>
        <begin position="227"/>
        <end position="236"/>
    </location>
</feature>
<dbReference type="PROSITE" id="PS50937">
    <property type="entry name" value="HTH_MERR_2"/>
    <property type="match status" value="1"/>
</dbReference>
<keyword evidence="1" id="KW-0238">DNA-binding</keyword>
<name>A0A7G6TVT7_9BRAD</name>
<dbReference type="RefSeq" id="WP_184516111.1">
    <property type="nucleotide sequence ID" value="NZ_CP050292.1"/>
</dbReference>
<dbReference type="SMART" id="SM00422">
    <property type="entry name" value="HTH_MERR"/>
    <property type="match status" value="1"/>
</dbReference>
<feature type="domain" description="HTH merR-type" evidence="3">
    <location>
        <begin position="10"/>
        <end position="78"/>
    </location>
</feature>
<dbReference type="PANTHER" id="PTHR30204:SF15">
    <property type="entry name" value="BLL5018 PROTEIN"/>
    <property type="match status" value="1"/>
</dbReference>
<dbReference type="Gene3D" id="1.10.1660.10">
    <property type="match status" value="1"/>
</dbReference>
<dbReference type="CDD" id="cd04765">
    <property type="entry name" value="HTH_MlrA-like_sg2"/>
    <property type="match status" value="1"/>
</dbReference>
<reference evidence="5" key="1">
    <citation type="journal article" date="2020" name="Mol. Plant Microbe">
        <title>Rhizobial microsymbionts of the narrowly endemic Oxytropis species growing in Kamchatka are characterized by significant genetic diversity and possess a set of genes that are associated with T3SS and T6SS secretion systems and can affect the development of symbiosis.</title>
        <authorList>
            <person name="Safronova V."/>
            <person name="Guro P."/>
            <person name="Sazanova A."/>
            <person name="Kuznetsova I."/>
            <person name="Belimov A."/>
            <person name="Yakubov V."/>
            <person name="Chirak E."/>
            <person name="Afonin A."/>
            <person name="Gogolev Y."/>
            <person name="Andronov E."/>
            <person name="Tikhonovich I."/>
        </authorList>
    </citation>
    <scope>NUCLEOTIDE SEQUENCE [LARGE SCALE GENOMIC DNA]</scope>
    <source>
        <strain evidence="5">581</strain>
    </source>
</reference>
<feature type="compositionally biased region" description="Acidic residues" evidence="2">
    <location>
        <begin position="116"/>
        <end position="175"/>
    </location>
</feature>
<dbReference type="SUPFAM" id="SSF46955">
    <property type="entry name" value="Putative DNA-binding domain"/>
    <property type="match status" value="1"/>
</dbReference>
<dbReference type="GO" id="GO:0003677">
    <property type="term" value="F:DNA binding"/>
    <property type="evidence" value="ECO:0007669"/>
    <property type="project" value="UniProtKB-KW"/>
</dbReference>